<feature type="region of interest" description="Disordered" evidence="7">
    <location>
        <begin position="332"/>
        <end position="376"/>
    </location>
</feature>
<comment type="cofactor">
    <cofactor evidence="6">
        <name>Zn(2+)</name>
        <dbReference type="ChEBI" id="CHEBI:29105"/>
    </cofactor>
    <text evidence="6">Binds 1 zinc ion per subunit.</text>
</comment>
<dbReference type="CDD" id="cd07332">
    <property type="entry name" value="M48C_Oma1_like"/>
    <property type="match status" value="1"/>
</dbReference>
<dbReference type="PANTHER" id="PTHR22726">
    <property type="entry name" value="METALLOENDOPEPTIDASE OMA1"/>
    <property type="match status" value="1"/>
</dbReference>
<evidence type="ECO:0000256" key="7">
    <source>
        <dbReference type="SAM" id="MobiDB-lite"/>
    </source>
</evidence>
<evidence type="ECO:0000256" key="5">
    <source>
        <dbReference type="ARBA" id="ARBA00023049"/>
    </source>
</evidence>
<proteinExistence type="inferred from homology"/>
<accession>A0ABW4XTX9</accession>
<comment type="caution">
    <text evidence="10">The sequence shown here is derived from an EMBL/GenBank/DDBJ whole genome shotgun (WGS) entry which is preliminary data.</text>
</comment>
<evidence type="ECO:0000256" key="3">
    <source>
        <dbReference type="ARBA" id="ARBA00022801"/>
    </source>
</evidence>
<keyword evidence="1 6" id="KW-0645">Protease</keyword>
<dbReference type="Gene3D" id="3.30.2010.10">
    <property type="entry name" value="Metalloproteases ('zincins'), catalytic domain"/>
    <property type="match status" value="1"/>
</dbReference>
<feature type="domain" description="DUF7092" evidence="9">
    <location>
        <begin position="22"/>
        <end position="100"/>
    </location>
</feature>
<dbReference type="Proteomes" id="UP001597380">
    <property type="component" value="Unassembled WGS sequence"/>
</dbReference>
<evidence type="ECO:0000256" key="1">
    <source>
        <dbReference type="ARBA" id="ARBA00022670"/>
    </source>
</evidence>
<dbReference type="PANTHER" id="PTHR22726:SF1">
    <property type="entry name" value="METALLOENDOPEPTIDASE OMA1, MITOCHONDRIAL"/>
    <property type="match status" value="1"/>
</dbReference>
<evidence type="ECO:0000256" key="4">
    <source>
        <dbReference type="ARBA" id="ARBA00022833"/>
    </source>
</evidence>
<dbReference type="Pfam" id="PF23368">
    <property type="entry name" value="DUF7092"/>
    <property type="match status" value="1"/>
</dbReference>
<dbReference type="RefSeq" id="WP_345340440.1">
    <property type="nucleotide sequence ID" value="NZ_BAABLI010000015.1"/>
</dbReference>
<gene>
    <name evidence="10" type="ORF">ACFSJ3_14880</name>
</gene>
<keyword evidence="11" id="KW-1185">Reference proteome</keyword>
<dbReference type="InterPro" id="IPR001915">
    <property type="entry name" value="Peptidase_M48"/>
</dbReference>
<sequence length="376" mass="41602">MATLSAKRLATSSTLSWDCNVIQGDYYDGESSAQLAATMQVAANGSVVVLGDQRQQLASFHLEQVKVSPRIGNTARYIDLPDGSRFETRENDAVDQWLTAFGRDRSNRFLNFLESHTKFVLLSVVIVAAFCWWMVEDGIPRAAEVVAYQLPASILDDSSKATLKLLDESFLGESELPPERQQALQELFAGYLPEHSEYQFRVLLRNGGRMGANAFALPDGTLVFTDQLVELVDSDQELLAVLGHEIGHVVERHSLRQTLQGSTVAVIAVLVAGDVSVFGDLFAALPTIIVSSSYSRDFERDADEFAFTFLKDHELSPKLFANVMRKMMLAHEAKSEGDEGEEHTHGDDPDESSWLDYLSSHPASQERIERAEAAAE</sequence>
<dbReference type="Pfam" id="PF01435">
    <property type="entry name" value="Peptidase_M48"/>
    <property type="match status" value="1"/>
</dbReference>
<evidence type="ECO:0000256" key="6">
    <source>
        <dbReference type="RuleBase" id="RU003983"/>
    </source>
</evidence>
<reference evidence="11" key="1">
    <citation type="journal article" date="2019" name="Int. J. Syst. Evol. Microbiol.">
        <title>The Global Catalogue of Microorganisms (GCM) 10K type strain sequencing project: providing services to taxonomists for standard genome sequencing and annotation.</title>
        <authorList>
            <consortium name="The Broad Institute Genomics Platform"/>
            <consortium name="The Broad Institute Genome Sequencing Center for Infectious Disease"/>
            <person name="Wu L."/>
            <person name="Ma J."/>
        </authorList>
    </citation>
    <scope>NUCLEOTIDE SEQUENCE [LARGE SCALE GENOMIC DNA]</scope>
    <source>
        <strain evidence="11">CGMCC 1.10992</strain>
    </source>
</reference>
<protein>
    <submittedName>
        <fullName evidence="10">M48 family metallopeptidase</fullName>
    </submittedName>
</protein>
<feature type="compositionally biased region" description="Basic and acidic residues" evidence="7">
    <location>
        <begin position="364"/>
        <end position="376"/>
    </location>
</feature>
<comment type="similarity">
    <text evidence="6">Belongs to the peptidase M48 family.</text>
</comment>
<dbReference type="EMBL" id="JBHUHT010000017">
    <property type="protein sequence ID" value="MFD2097279.1"/>
    <property type="molecule type" value="Genomic_DNA"/>
</dbReference>
<evidence type="ECO:0000259" key="8">
    <source>
        <dbReference type="Pfam" id="PF01435"/>
    </source>
</evidence>
<keyword evidence="3 6" id="KW-0378">Hydrolase</keyword>
<evidence type="ECO:0000313" key="11">
    <source>
        <dbReference type="Proteomes" id="UP001597380"/>
    </source>
</evidence>
<dbReference type="InterPro" id="IPR055518">
    <property type="entry name" value="DUF7092"/>
</dbReference>
<feature type="domain" description="Peptidase M48" evidence="8">
    <location>
        <begin position="211"/>
        <end position="373"/>
    </location>
</feature>
<organism evidence="10 11">
    <name type="scientific">Corallincola platygyrae</name>
    <dbReference type="NCBI Taxonomy" id="1193278"/>
    <lineage>
        <taxon>Bacteria</taxon>
        <taxon>Pseudomonadati</taxon>
        <taxon>Pseudomonadota</taxon>
        <taxon>Gammaproteobacteria</taxon>
        <taxon>Alteromonadales</taxon>
        <taxon>Psychromonadaceae</taxon>
        <taxon>Corallincola</taxon>
    </lineage>
</organism>
<dbReference type="InterPro" id="IPR051156">
    <property type="entry name" value="Mito/Outer_Membr_Metalloprot"/>
</dbReference>
<name>A0ABW4XTX9_9GAMM</name>
<evidence type="ECO:0000259" key="9">
    <source>
        <dbReference type="Pfam" id="PF23368"/>
    </source>
</evidence>
<keyword evidence="2" id="KW-0479">Metal-binding</keyword>
<evidence type="ECO:0000256" key="2">
    <source>
        <dbReference type="ARBA" id="ARBA00022723"/>
    </source>
</evidence>
<evidence type="ECO:0000313" key="10">
    <source>
        <dbReference type="EMBL" id="MFD2097279.1"/>
    </source>
</evidence>
<keyword evidence="4 6" id="KW-0862">Zinc</keyword>
<feature type="compositionally biased region" description="Basic and acidic residues" evidence="7">
    <location>
        <begin position="332"/>
        <end position="347"/>
    </location>
</feature>
<keyword evidence="5 6" id="KW-0482">Metalloprotease</keyword>